<dbReference type="EMBL" id="JAVRFH010000021">
    <property type="protein sequence ID" value="MDT0612732.1"/>
    <property type="molecule type" value="Genomic_DNA"/>
</dbReference>
<evidence type="ECO:0000313" key="2">
    <source>
        <dbReference type="EMBL" id="MDT0612732.1"/>
    </source>
</evidence>
<keyword evidence="1" id="KW-0732">Signal</keyword>
<feature type="signal peptide" evidence="1">
    <location>
        <begin position="1"/>
        <end position="27"/>
    </location>
</feature>
<accession>A0ABU3ARA8</accession>
<feature type="chain" id="PRO_5047297735" evidence="1">
    <location>
        <begin position="28"/>
        <end position="95"/>
    </location>
</feature>
<reference evidence="2" key="1">
    <citation type="submission" date="2024-05" db="EMBL/GenBank/DDBJ databases">
        <title>30 novel species of actinomycetes from the DSMZ collection.</title>
        <authorList>
            <person name="Nouioui I."/>
        </authorList>
    </citation>
    <scope>NUCLEOTIDE SEQUENCE</scope>
    <source>
        <strain evidence="2">DSM 40712</strain>
    </source>
</reference>
<comment type="caution">
    <text evidence="2">The sequence shown here is derived from an EMBL/GenBank/DDBJ whole genome shotgun (WGS) entry which is preliminary data.</text>
</comment>
<dbReference type="Proteomes" id="UP001180724">
    <property type="component" value="Unassembled WGS sequence"/>
</dbReference>
<evidence type="ECO:0000313" key="3">
    <source>
        <dbReference type="Proteomes" id="UP001180724"/>
    </source>
</evidence>
<protein>
    <submittedName>
        <fullName evidence="2">Uncharacterized protein</fullName>
    </submittedName>
</protein>
<sequence>MRMRNVLAGAALGSALVLGGLAAPAQAAPAQAVSAQADSNMTAAAPNTASAIIRVGWYSSLARCEADGENAAYSYWYCEWSSSRGAWGLYVDNDS</sequence>
<proteinExistence type="predicted"/>
<gene>
    <name evidence="2" type="ORF">RM812_21305</name>
</gene>
<dbReference type="RefSeq" id="WP_311574807.1">
    <property type="nucleotide sequence ID" value="NZ_JAVRFH010000021.1"/>
</dbReference>
<organism evidence="2 3">
    <name type="scientific">Streptomyces lancefieldiae</name>
    <dbReference type="NCBI Taxonomy" id="3075520"/>
    <lineage>
        <taxon>Bacteria</taxon>
        <taxon>Bacillati</taxon>
        <taxon>Actinomycetota</taxon>
        <taxon>Actinomycetes</taxon>
        <taxon>Kitasatosporales</taxon>
        <taxon>Streptomycetaceae</taxon>
        <taxon>Streptomyces</taxon>
    </lineage>
</organism>
<evidence type="ECO:0000256" key="1">
    <source>
        <dbReference type="SAM" id="SignalP"/>
    </source>
</evidence>
<name>A0ABU3ARA8_9ACTN</name>
<keyword evidence="3" id="KW-1185">Reference proteome</keyword>